<keyword evidence="3" id="KW-1185">Reference proteome</keyword>
<evidence type="ECO:0000313" key="3">
    <source>
        <dbReference type="Proteomes" id="UP000653472"/>
    </source>
</evidence>
<evidence type="ECO:0008006" key="4">
    <source>
        <dbReference type="Google" id="ProtNLM"/>
    </source>
</evidence>
<feature type="signal peptide" evidence="1">
    <location>
        <begin position="1"/>
        <end position="24"/>
    </location>
</feature>
<protein>
    <recommendedName>
        <fullName evidence="4">tRNA_anti-like</fullName>
    </recommendedName>
</protein>
<name>A0A970BBE2_9GAMM</name>
<keyword evidence="1" id="KW-0732">Signal</keyword>
<sequence>MINRFRIFLFAVTCFALTDANAQGAYPAENQSYFENGSVIESRLGKLAAIEGVILRIAKGPKDKPMYQVSLPPPVSTTIWVASLFSDSNGVLEVGDNLRVLGFLQTVKSDDSWTASVTTDKAHMLGFCFIDIPKEKSLFLPAGIEQCKEWRSGTIPEQ</sequence>
<dbReference type="EMBL" id="JAAVXB010000013">
    <property type="protein sequence ID" value="NKF24321.1"/>
    <property type="molecule type" value="Genomic_DNA"/>
</dbReference>
<evidence type="ECO:0000313" key="2">
    <source>
        <dbReference type="EMBL" id="NKF24321.1"/>
    </source>
</evidence>
<feature type="chain" id="PRO_5037006670" description="tRNA_anti-like" evidence="1">
    <location>
        <begin position="25"/>
        <end position="158"/>
    </location>
</feature>
<reference evidence="2" key="1">
    <citation type="submission" date="2020-03" db="EMBL/GenBank/DDBJ databases">
        <title>Solimonas marina sp. nov., isolated from deep seawater of the Pacific Ocean.</title>
        <authorList>
            <person name="Liu X."/>
            <person name="Lai Q."/>
            <person name="Sun F."/>
            <person name="Gai Y."/>
            <person name="Li G."/>
            <person name="Shao Z."/>
        </authorList>
    </citation>
    <scope>NUCLEOTIDE SEQUENCE</scope>
    <source>
        <strain evidence="2">C16B3</strain>
    </source>
</reference>
<dbReference type="AlphaFoldDB" id="A0A970BBE2"/>
<proteinExistence type="predicted"/>
<dbReference type="RefSeq" id="WP_168149642.1">
    <property type="nucleotide sequence ID" value="NZ_JAAVXB010000013.1"/>
</dbReference>
<comment type="caution">
    <text evidence="2">The sequence shown here is derived from an EMBL/GenBank/DDBJ whole genome shotgun (WGS) entry which is preliminary data.</text>
</comment>
<dbReference type="Proteomes" id="UP000653472">
    <property type="component" value="Unassembled WGS sequence"/>
</dbReference>
<accession>A0A970BBE2</accession>
<organism evidence="2 3">
    <name type="scientific">Solimonas marina</name>
    <dbReference type="NCBI Taxonomy" id="2714601"/>
    <lineage>
        <taxon>Bacteria</taxon>
        <taxon>Pseudomonadati</taxon>
        <taxon>Pseudomonadota</taxon>
        <taxon>Gammaproteobacteria</taxon>
        <taxon>Nevskiales</taxon>
        <taxon>Nevskiaceae</taxon>
        <taxon>Solimonas</taxon>
    </lineage>
</organism>
<evidence type="ECO:0000256" key="1">
    <source>
        <dbReference type="SAM" id="SignalP"/>
    </source>
</evidence>
<gene>
    <name evidence="2" type="ORF">G7Y82_18565</name>
</gene>